<name>A0A2P1PYE7_9GAMM</name>
<dbReference type="PANTHER" id="PTHR12526:SF595">
    <property type="entry name" value="BLL5217 PROTEIN"/>
    <property type="match status" value="1"/>
</dbReference>
<dbReference type="PANTHER" id="PTHR12526">
    <property type="entry name" value="GLYCOSYLTRANSFERASE"/>
    <property type="match status" value="1"/>
</dbReference>
<dbReference type="GO" id="GO:1901135">
    <property type="term" value="P:carbohydrate derivative metabolic process"/>
    <property type="evidence" value="ECO:0007669"/>
    <property type="project" value="UniProtKB-ARBA"/>
</dbReference>
<dbReference type="RefSeq" id="WP_106893796.1">
    <property type="nucleotide sequence ID" value="NZ_CP027860.1"/>
</dbReference>
<protein>
    <submittedName>
        <fullName evidence="3">Glycosyltransferase family 4 protein</fullName>
    </submittedName>
</protein>
<dbReference type="GO" id="GO:0016757">
    <property type="term" value="F:glycosyltransferase activity"/>
    <property type="evidence" value="ECO:0007669"/>
    <property type="project" value="InterPro"/>
</dbReference>
<evidence type="ECO:0000259" key="1">
    <source>
        <dbReference type="Pfam" id="PF00534"/>
    </source>
</evidence>
<dbReference type="Proteomes" id="UP000241074">
    <property type="component" value="Chromosome"/>
</dbReference>
<dbReference type="EMBL" id="CP027860">
    <property type="protein sequence ID" value="AVP99877.1"/>
    <property type="molecule type" value="Genomic_DNA"/>
</dbReference>
<feature type="domain" description="Glycosyl transferase family 1" evidence="1">
    <location>
        <begin position="173"/>
        <end position="307"/>
    </location>
</feature>
<feature type="domain" description="Glycosyltransferase subfamily 4-like N-terminal" evidence="2">
    <location>
        <begin position="18"/>
        <end position="110"/>
    </location>
</feature>
<dbReference type="Gene3D" id="3.40.50.2000">
    <property type="entry name" value="Glycogen Phosphorylase B"/>
    <property type="match status" value="2"/>
</dbReference>
<evidence type="ECO:0000313" key="3">
    <source>
        <dbReference type="EMBL" id="AVP99877.1"/>
    </source>
</evidence>
<keyword evidence="4" id="KW-1185">Reference proteome</keyword>
<keyword evidence="3" id="KW-0808">Transferase</keyword>
<organism evidence="3 4">
    <name type="scientific">Ahniella affigens</name>
    <dbReference type="NCBI Taxonomy" id="2021234"/>
    <lineage>
        <taxon>Bacteria</taxon>
        <taxon>Pseudomonadati</taxon>
        <taxon>Pseudomonadota</taxon>
        <taxon>Gammaproteobacteria</taxon>
        <taxon>Lysobacterales</taxon>
        <taxon>Rhodanobacteraceae</taxon>
        <taxon>Ahniella</taxon>
    </lineage>
</organism>
<dbReference type="SUPFAM" id="SSF53756">
    <property type="entry name" value="UDP-Glycosyltransferase/glycogen phosphorylase"/>
    <property type="match status" value="1"/>
</dbReference>
<dbReference type="OrthoDB" id="9802524at2"/>
<accession>A0A2P1PYE7</accession>
<dbReference type="Pfam" id="PF13439">
    <property type="entry name" value="Glyco_transf_4"/>
    <property type="match status" value="1"/>
</dbReference>
<reference evidence="3 4" key="2">
    <citation type="submission" date="2018-03" db="EMBL/GenBank/DDBJ databases">
        <authorList>
            <person name="Keele B.F."/>
        </authorList>
    </citation>
    <scope>NUCLEOTIDE SEQUENCE [LARGE SCALE GENOMIC DNA]</scope>
    <source>
        <strain evidence="3 4">D13</strain>
    </source>
</reference>
<proteinExistence type="predicted"/>
<dbReference type="KEGG" id="xba:C7S18_23050"/>
<evidence type="ECO:0000259" key="2">
    <source>
        <dbReference type="Pfam" id="PF13439"/>
    </source>
</evidence>
<reference evidence="3 4" key="1">
    <citation type="submission" date="2018-03" db="EMBL/GenBank/DDBJ databases">
        <title>Ahniella affigens gen. nov., sp. nov., a gammaproteobacterium isolated from sandy soil near a stream.</title>
        <authorList>
            <person name="Ko Y."/>
            <person name="Kim J.-H."/>
        </authorList>
    </citation>
    <scope>NUCLEOTIDE SEQUENCE [LARGE SCALE GENOMIC DNA]</scope>
    <source>
        <strain evidence="3 4">D13</strain>
    </source>
</reference>
<sequence length="346" mass="38909">MRILLSADPMIPVPPKLYGGIERVISLLIQELHRRGHDLALLAHPESSEPGCQRYAWPDVEMRGRFDWRFPRQLHRVVKSFRPELVHSFSRLIWLLPLLTEARLPLLMSYQREISLRNVSLAARLAGARLSFSACSSKLMSGVPDQRRWHAIPNMVDGSRYDPQYRVAADAPLVFLSRLDRIKGAHLAIAAAKAAGETLILAGNRADSGPERDYFEREIAPALDDRQIRWIGPVDDQQKNTLLGRAKAMIVPIQWEEPFGIVFAEALACATPVIASPRGALPEIIDSGVQGFLVEGEAALVDAIRALPTIDRHACRQRFEDRFALATVVDQYEHLYRQLIEASKHV</sequence>
<dbReference type="InterPro" id="IPR001296">
    <property type="entry name" value="Glyco_trans_1"/>
</dbReference>
<dbReference type="InterPro" id="IPR028098">
    <property type="entry name" value="Glyco_trans_4-like_N"/>
</dbReference>
<dbReference type="AlphaFoldDB" id="A0A2P1PYE7"/>
<evidence type="ECO:0000313" key="4">
    <source>
        <dbReference type="Proteomes" id="UP000241074"/>
    </source>
</evidence>
<dbReference type="Pfam" id="PF00534">
    <property type="entry name" value="Glycos_transf_1"/>
    <property type="match status" value="1"/>
</dbReference>
<gene>
    <name evidence="3" type="ORF">C7S18_23050</name>
</gene>